<evidence type="ECO:0000256" key="5">
    <source>
        <dbReference type="ARBA" id="ARBA00022833"/>
    </source>
</evidence>
<dbReference type="GO" id="GO:0008270">
    <property type="term" value="F:zinc ion binding"/>
    <property type="evidence" value="ECO:0007669"/>
    <property type="project" value="UniProtKB-KW"/>
</dbReference>
<dbReference type="PANTHER" id="PTHR46397:SF3">
    <property type="entry name" value="NR LBD DOMAIN-CONTAINING PROTEIN-RELATED"/>
    <property type="match status" value="1"/>
</dbReference>
<dbReference type="PANTHER" id="PTHR46397">
    <property type="entry name" value="NUCLEAR HORMONE RECEPTOR FAMILY-RELATED"/>
    <property type="match status" value="1"/>
</dbReference>
<dbReference type="SMR" id="O44668"/>
<dbReference type="CDD" id="cd06960">
    <property type="entry name" value="NR_DBD_HNF4A"/>
    <property type="match status" value="1"/>
</dbReference>
<evidence type="ECO:0000256" key="3">
    <source>
        <dbReference type="ARBA" id="ARBA00022723"/>
    </source>
</evidence>
<dbReference type="EMBL" id="BX284605">
    <property type="protein sequence ID" value="CCD64461.2"/>
    <property type="molecule type" value="Genomic_DNA"/>
</dbReference>
<dbReference type="SUPFAM" id="SSF57716">
    <property type="entry name" value="Glucocorticoid receptor-like (DNA-binding domain)"/>
    <property type="match status" value="1"/>
</dbReference>
<feature type="domain" description="Nuclear receptor" evidence="12">
    <location>
        <begin position="5"/>
        <end position="81"/>
    </location>
</feature>
<dbReference type="PROSITE" id="PS51843">
    <property type="entry name" value="NR_LBD"/>
    <property type="match status" value="1"/>
</dbReference>
<dbReference type="OMA" id="RYECCIN"/>
<dbReference type="InterPro" id="IPR001628">
    <property type="entry name" value="Znf_hrmn_rcpt"/>
</dbReference>
<sequence>MTGKGEPCQVCSTSERTSYHFGTTTCMACASFFRRTVAFGIRFLCKSNNNCSISPKARFFCRSCRFDKCVNVGMNKSQVQQKRDLKNAPKYIMESRNLGVHEVVRGYTTTRHAALPSSNSTSSVESTPLSSPVDSTADPSPSEFSIILNTHPDDLLQYYVKQVEMSIVQKQLCLVQNTLLVNSADELRDLSDVLNDLSMESCMNCPGVDILRQEDIEVLLKTFHFANVWLDAVWAFSRHCESICDSTFEDNEPLYQFINQVKSTLGSSLFQLKLNIYEFAALKAFCVWKLGYHDSTIAIKIMAEDQYIGISSALRKYYKESTSMSDLEIAARIAEITLQIVPATTIYQDMIRFYQHKGISI</sequence>
<evidence type="ECO:0000259" key="13">
    <source>
        <dbReference type="PROSITE" id="PS51843"/>
    </source>
</evidence>
<keyword evidence="10" id="KW-0539">Nucleus</keyword>
<evidence type="ECO:0000313" key="14">
    <source>
        <dbReference type="EMBL" id="CCD64461.2"/>
    </source>
</evidence>
<dbReference type="InParanoid" id="O44668"/>
<name>O44668_CAEEL</name>
<dbReference type="GeneID" id="182602"/>
<evidence type="ECO:0000256" key="8">
    <source>
        <dbReference type="ARBA" id="ARBA00023163"/>
    </source>
</evidence>
<keyword evidence="8" id="KW-0804">Transcription</keyword>
<dbReference type="PIR" id="T32691">
    <property type="entry name" value="T32691"/>
</dbReference>
<dbReference type="PROSITE" id="PS51030">
    <property type="entry name" value="NUCLEAR_REC_DBD_2"/>
    <property type="match status" value="1"/>
</dbReference>
<dbReference type="Gene3D" id="3.30.50.10">
    <property type="entry name" value="Erythroid Transcription Factor GATA-1, subunit A"/>
    <property type="match status" value="1"/>
</dbReference>
<dbReference type="GO" id="GO:0003700">
    <property type="term" value="F:DNA-binding transcription factor activity"/>
    <property type="evidence" value="ECO:0007669"/>
    <property type="project" value="InterPro"/>
</dbReference>
<evidence type="ECO:0000256" key="2">
    <source>
        <dbReference type="ARBA" id="ARBA00005993"/>
    </source>
</evidence>
<keyword evidence="4" id="KW-0863">Zinc-finger</keyword>
<comment type="subcellular location">
    <subcellularLocation>
        <location evidence="1">Nucleus</location>
    </subcellularLocation>
</comment>
<feature type="domain" description="NR LBD" evidence="13">
    <location>
        <begin position="139"/>
        <end position="361"/>
    </location>
</feature>
<dbReference type="PROSITE" id="PS00031">
    <property type="entry name" value="NUCLEAR_REC_DBD_1"/>
    <property type="match status" value="1"/>
</dbReference>
<dbReference type="PaxDb" id="6239-C14C6.4"/>
<dbReference type="WormBase" id="C14C6.4">
    <property type="protein sequence ID" value="CE50872"/>
    <property type="gene ID" value="WBGene00015758"/>
    <property type="gene designation" value="nhr-155"/>
</dbReference>
<accession>O44668</accession>
<keyword evidence="5" id="KW-0862">Zinc</keyword>
<keyword evidence="9 14" id="KW-0675">Receptor</keyword>
<evidence type="ECO:0000256" key="7">
    <source>
        <dbReference type="ARBA" id="ARBA00023125"/>
    </source>
</evidence>
<keyword evidence="6" id="KW-0805">Transcription regulation</keyword>
<dbReference type="Gene3D" id="1.10.565.10">
    <property type="entry name" value="Retinoid X Receptor"/>
    <property type="match status" value="1"/>
</dbReference>
<organism evidence="14 15">
    <name type="scientific">Caenorhabditis elegans</name>
    <dbReference type="NCBI Taxonomy" id="6239"/>
    <lineage>
        <taxon>Eukaryota</taxon>
        <taxon>Metazoa</taxon>
        <taxon>Ecdysozoa</taxon>
        <taxon>Nematoda</taxon>
        <taxon>Chromadorea</taxon>
        <taxon>Rhabditida</taxon>
        <taxon>Rhabditina</taxon>
        <taxon>Rhabditomorpha</taxon>
        <taxon>Rhabditoidea</taxon>
        <taxon>Rhabditidae</taxon>
        <taxon>Peloderinae</taxon>
        <taxon>Caenorhabditis</taxon>
    </lineage>
</organism>
<dbReference type="UCSC" id="C14C6.4">
    <property type="organism name" value="c. elegans"/>
</dbReference>
<dbReference type="GO" id="GO:0005634">
    <property type="term" value="C:nucleus"/>
    <property type="evidence" value="ECO:0007669"/>
    <property type="project" value="UniProtKB-SubCell"/>
</dbReference>
<dbReference type="SMART" id="SM00399">
    <property type="entry name" value="ZnF_C4"/>
    <property type="match status" value="1"/>
</dbReference>
<dbReference type="Bgee" id="WBGene00015758">
    <property type="expression patterns" value="Expressed in larva"/>
</dbReference>
<dbReference type="HOGENOM" id="CLU_066719_0_0_1"/>
<dbReference type="PRINTS" id="PR00047">
    <property type="entry name" value="STROIDFINGER"/>
</dbReference>
<evidence type="ECO:0000256" key="9">
    <source>
        <dbReference type="ARBA" id="ARBA00023170"/>
    </source>
</evidence>
<evidence type="ECO:0000313" key="16">
    <source>
        <dbReference type="WormBase" id="C14C6.4"/>
    </source>
</evidence>
<dbReference type="AGR" id="WB:WBGene00015758"/>
<keyword evidence="15" id="KW-1185">Reference proteome</keyword>
<evidence type="ECO:0000256" key="1">
    <source>
        <dbReference type="ARBA" id="ARBA00004123"/>
    </source>
</evidence>
<dbReference type="eggNOG" id="KOG3575">
    <property type="taxonomic scope" value="Eukaryota"/>
</dbReference>
<dbReference type="InterPro" id="IPR000536">
    <property type="entry name" value="Nucl_hrmn_rcpt_lig-bd"/>
</dbReference>
<dbReference type="Proteomes" id="UP000001940">
    <property type="component" value="Chromosome V"/>
</dbReference>
<dbReference type="InterPro" id="IPR035500">
    <property type="entry name" value="NHR-like_dom_sf"/>
</dbReference>
<evidence type="ECO:0000256" key="6">
    <source>
        <dbReference type="ARBA" id="ARBA00023015"/>
    </source>
</evidence>
<evidence type="ECO:0000256" key="11">
    <source>
        <dbReference type="SAM" id="MobiDB-lite"/>
    </source>
</evidence>
<dbReference type="GO" id="GO:0000978">
    <property type="term" value="F:RNA polymerase II cis-regulatory region sequence-specific DNA binding"/>
    <property type="evidence" value="ECO:0007669"/>
    <property type="project" value="InterPro"/>
</dbReference>
<protein>
    <submittedName>
        <fullName evidence="14">Nuclear Hormone Receptor family</fullName>
    </submittedName>
</protein>
<evidence type="ECO:0000256" key="10">
    <source>
        <dbReference type="ARBA" id="ARBA00023242"/>
    </source>
</evidence>
<evidence type="ECO:0000313" key="15">
    <source>
        <dbReference type="Proteomes" id="UP000001940"/>
    </source>
</evidence>
<dbReference type="RefSeq" id="NP_503239.2">
    <property type="nucleotide sequence ID" value="NM_070838.5"/>
</dbReference>
<feature type="compositionally biased region" description="Low complexity" evidence="11">
    <location>
        <begin position="115"/>
        <end position="133"/>
    </location>
</feature>
<keyword evidence="3" id="KW-0479">Metal-binding</keyword>
<dbReference type="SMART" id="SM00430">
    <property type="entry name" value="HOLI"/>
    <property type="match status" value="1"/>
</dbReference>
<proteinExistence type="inferred from homology"/>
<dbReference type="InterPro" id="IPR013088">
    <property type="entry name" value="Znf_NHR/GATA"/>
</dbReference>
<keyword evidence="7" id="KW-0238">DNA-binding</keyword>
<reference evidence="14 15" key="1">
    <citation type="journal article" date="1998" name="Science">
        <title>Genome sequence of the nematode C. elegans: a platform for investigating biology.</title>
        <authorList>
            <consortium name="The C. elegans sequencing consortium"/>
            <person name="Sulson J.E."/>
            <person name="Waterston R."/>
        </authorList>
    </citation>
    <scope>NUCLEOTIDE SEQUENCE [LARGE SCALE GENOMIC DNA]</scope>
    <source>
        <strain evidence="14 15">Bristol N2</strain>
    </source>
</reference>
<dbReference type="CTD" id="182602"/>
<evidence type="ECO:0000256" key="4">
    <source>
        <dbReference type="ARBA" id="ARBA00022771"/>
    </source>
</evidence>
<dbReference type="OrthoDB" id="5829011at2759"/>
<dbReference type="KEGG" id="cel:CELE_C14C6.4"/>
<dbReference type="AlphaFoldDB" id="O44668"/>
<dbReference type="STRING" id="6239.C14C6.4.1"/>
<dbReference type="InterPro" id="IPR049636">
    <property type="entry name" value="HNF4-like_DBD"/>
</dbReference>
<evidence type="ECO:0000259" key="12">
    <source>
        <dbReference type="PROSITE" id="PS51030"/>
    </source>
</evidence>
<dbReference type="FunCoup" id="O44668">
    <property type="interactions" value="263"/>
</dbReference>
<feature type="region of interest" description="Disordered" evidence="11">
    <location>
        <begin position="113"/>
        <end position="138"/>
    </location>
</feature>
<dbReference type="Pfam" id="PF00105">
    <property type="entry name" value="zf-C4"/>
    <property type="match status" value="1"/>
</dbReference>
<gene>
    <name evidence="14 16" type="primary">nhr-155</name>
    <name evidence="16" type="ORF">C14C6.4</name>
    <name evidence="14" type="ORF">CELE_C14C6.4</name>
</gene>
<comment type="similarity">
    <text evidence="2">Belongs to the nuclear hormone receptor family.</text>
</comment>
<dbReference type="SUPFAM" id="SSF48508">
    <property type="entry name" value="Nuclear receptor ligand-binding domain"/>
    <property type="match status" value="1"/>
</dbReference>